<dbReference type="Pfam" id="PF00753">
    <property type="entry name" value="Lactamase_B"/>
    <property type="match status" value="1"/>
</dbReference>
<dbReference type="CDD" id="cd16277">
    <property type="entry name" value="metallo-hydrolase-like_MBL-fold"/>
    <property type="match status" value="1"/>
</dbReference>
<reference evidence="6 7" key="1">
    <citation type="journal article" date="2012" name="J. Bacteriol.">
        <title>Complete genome sequence of Nocardia brasiliensis HUJEG-1.</title>
        <authorList>
            <person name="Vera-Cabrera L."/>
            <person name="Ortiz-Lopez R."/>
            <person name="Elizondo-Gonzalez R."/>
            <person name="Perez-Maya A.A."/>
            <person name="Ocampo-Candiani J."/>
        </authorList>
    </citation>
    <scope>NUCLEOTIDE SEQUENCE [LARGE SCALE GENOMIC DNA]</scope>
    <source>
        <strain evidence="7">ATCC 700358</strain>
    </source>
</reference>
<dbReference type="GO" id="GO:0046872">
    <property type="term" value="F:metal ion binding"/>
    <property type="evidence" value="ECO:0007669"/>
    <property type="project" value="UniProtKB-KW"/>
</dbReference>
<comment type="similarity">
    <text evidence="1">Belongs to the metallo-beta-lactamase superfamily.</text>
</comment>
<dbReference type="InterPro" id="IPR036866">
    <property type="entry name" value="RibonucZ/Hydroxyglut_hydro"/>
</dbReference>
<dbReference type="EMBL" id="CP003876">
    <property type="protein sequence ID" value="AFU02524.1"/>
    <property type="molecule type" value="Genomic_DNA"/>
</dbReference>
<evidence type="ECO:0000256" key="1">
    <source>
        <dbReference type="ARBA" id="ARBA00007749"/>
    </source>
</evidence>
<name>K0EZH4_NOCB7</name>
<dbReference type="AlphaFoldDB" id="K0EZH4"/>
<dbReference type="eggNOG" id="COG0491">
    <property type="taxonomic scope" value="Bacteria"/>
</dbReference>
<organism evidence="6 7">
    <name type="scientific">Nocardia brasiliensis (strain ATCC 700358 / HUJEG-1)</name>
    <dbReference type="NCBI Taxonomy" id="1133849"/>
    <lineage>
        <taxon>Bacteria</taxon>
        <taxon>Bacillati</taxon>
        <taxon>Actinomycetota</taxon>
        <taxon>Actinomycetes</taxon>
        <taxon>Mycobacteriales</taxon>
        <taxon>Nocardiaceae</taxon>
        <taxon>Nocardia</taxon>
    </lineage>
</organism>
<evidence type="ECO:0000313" key="7">
    <source>
        <dbReference type="Proteomes" id="UP000006304"/>
    </source>
</evidence>
<feature type="domain" description="Metallo-beta-lactamase" evidence="5">
    <location>
        <begin position="59"/>
        <end position="280"/>
    </location>
</feature>
<proteinExistence type="inferred from homology"/>
<keyword evidence="4" id="KW-0862">Zinc</keyword>
<dbReference type="STRING" id="1133849.O3I_022845"/>
<evidence type="ECO:0000313" key="6">
    <source>
        <dbReference type="EMBL" id="AFU02524.1"/>
    </source>
</evidence>
<dbReference type="PANTHER" id="PTHR42978">
    <property type="entry name" value="QUORUM-QUENCHING LACTONASE YTNP-RELATED-RELATED"/>
    <property type="match status" value="1"/>
</dbReference>
<evidence type="ECO:0000256" key="4">
    <source>
        <dbReference type="ARBA" id="ARBA00022833"/>
    </source>
</evidence>
<accession>K0EZH4</accession>
<dbReference type="SUPFAM" id="SSF56281">
    <property type="entry name" value="Metallo-hydrolase/oxidoreductase"/>
    <property type="match status" value="1"/>
</dbReference>
<dbReference type="HOGENOM" id="CLU_056519_1_1_11"/>
<dbReference type="Gene3D" id="3.60.15.10">
    <property type="entry name" value="Ribonuclease Z/Hydroxyacylglutathione hydrolase-like"/>
    <property type="match status" value="1"/>
</dbReference>
<dbReference type="Proteomes" id="UP000006304">
    <property type="component" value="Chromosome"/>
</dbReference>
<keyword evidence="3" id="KW-0378">Hydrolase</keyword>
<dbReference type="GO" id="GO:0016787">
    <property type="term" value="F:hydrolase activity"/>
    <property type="evidence" value="ECO:0007669"/>
    <property type="project" value="UniProtKB-KW"/>
</dbReference>
<protein>
    <submittedName>
        <fullName evidence="6">Beta-lactamase</fullName>
    </submittedName>
</protein>
<gene>
    <name evidence="6" type="ORF">O3I_022845</name>
</gene>
<evidence type="ECO:0000256" key="3">
    <source>
        <dbReference type="ARBA" id="ARBA00022801"/>
    </source>
</evidence>
<evidence type="ECO:0000256" key="2">
    <source>
        <dbReference type="ARBA" id="ARBA00022723"/>
    </source>
</evidence>
<dbReference type="InterPro" id="IPR001279">
    <property type="entry name" value="Metallo-B-lactamas"/>
</dbReference>
<keyword evidence="7" id="KW-1185">Reference proteome</keyword>
<keyword evidence="2" id="KW-0479">Metal-binding</keyword>
<dbReference type="SMART" id="SM00849">
    <property type="entry name" value="Lactamase_B"/>
    <property type="match status" value="1"/>
</dbReference>
<sequence>MTTEQWQVGDISITKIEELQGWTPVDFLLEVFPAATRAEIARIDWLRPTYFDGDRMNGMVHSLLVQTPTHKIVVDTGIGNGKQRIAPAFDDLDTDFLARFERVWPREEVDGVLTTHLHIDHVGWNTIRENDDWQPTFPNARYFFVRTEYEHWAAFAQDPHAHAAYSEFGHSMVDGAAVFADSLAPIADAGLITWVEPGQTVVPGISLLSTAGHTPGHVSVLIEDGGESAVITGDLMHCQFQVARPDWSVEMDTDSTAAADSRRNFLERFADSPTLVLGTHFGTPTGGHLVRDGDTYRLIPVHGREFQPDKLSHEGSHP</sequence>
<dbReference type="InterPro" id="IPR051013">
    <property type="entry name" value="MBL_superfamily_lactonases"/>
</dbReference>
<dbReference type="KEGG" id="nbr:O3I_022845"/>
<dbReference type="PANTHER" id="PTHR42978:SF6">
    <property type="entry name" value="QUORUM-QUENCHING LACTONASE YTNP-RELATED"/>
    <property type="match status" value="1"/>
</dbReference>
<dbReference type="RefSeq" id="WP_014985379.1">
    <property type="nucleotide sequence ID" value="NC_018681.1"/>
</dbReference>
<evidence type="ECO:0000259" key="5">
    <source>
        <dbReference type="SMART" id="SM00849"/>
    </source>
</evidence>